<dbReference type="SUPFAM" id="SSF54427">
    <property type="entry name" value="NTF2-like"/>
    <property type="match status" value="1"/>
</dbReference>
<reference evidence="3 4" key="1">
    <citation type="journal article" date="2019" name="Int. J. Syst. Evol. Microbiol.">
        <title>The Global Catalogue of Microorganisms (GCM) 10K type strain sequencing project: providing services to taxonomists for standard genome sequencing and annotation.</title>
        <authorList>
            <consortium name="The Broad Institute Genomics Platform"/>
            <consortium name="The Broad Institute Genome Sequencing Center for Infectious Disease"/>
            <person name="Wu L."/>
            <person name="Ma J."/>
        </authorList>
    </citation>
    <scope>NUCLEOTIDE SEQUENCE [LARGE SCALE GENOMIC DNA]</scope>
    <source>
        <strain evidence="3 4">JCM 15421</strain>
    </source>
</reference>
<evidence type="ECO:0000259" key="2">
    <source>
        <dbReference type="Pfam" id="PF14534"/>
    </source>
</evidence>
<feature type="chain" id="PRO_5046143655" description="DUF4440 domain-containing protein" evidence="1">
    <location>
        <begin position="27"/>
        <end position="153"/>
    </location>
</feature>
<feature type="domain" description="DUF4440" evidence="2">
    <location>
        <begin position="35"/>
        <end position="139"/>
    </location>
</feature>
<dbReference type="Pfam" id="PF14534">
    <property type="entry name" value="DUF4440"/>
    <property type="match status" value="1"/>
</dbReference>
<keyword evidence="4" id="KW-1185">Reference proteome</keyword>
<organism evidence="3 4">
    <name type="scientific">Dokdonella soli</name>
    <dbReference type="NCBI Taxonomy" id="529810"/>
    <lineage>
        <taxon>Bacteria</taxon>
        <taxon>Pseudomonadati</taxon>
        <taxon>Pseudomonadota</taxon>
        <taxon>Gammaproteobacteria</taxon>
        <taxon>Lysobacterales</taxon>
        <taxon>Rhodanobacteraceae</taxon>
        <taxon>Dokdonella</taxon>
    </lineage>
</organism>
<gene>
    <name evidence="3" type="ORF">GCM10009105_00090</name>
</gene>
<accession>A0ABN1IB22</accession>
<dbReference type="Proteomes" id="UP001501523">
    <property type="component" value="Unassembled WGS sequence"/>
</dbReference>
<evidence type="ECO:0000256" key="1">
    <source>
        <dbReference type="SAM" id="SignalP"/>
    </source>
</evidence>
<feature type="signal peptide" evidence="1">
    <location>
        <begin position="1"/>
        <end position="26"/>
    </location>
</feature>
<protein>
    <recommendedName>
        <fullName evidence="2">DUF4440 domain-containing protein</fullName>
    </recommendedName>
</protein>
<evidence type="ECO:0000313" key="3">
    <source>
        <dbReference type="EMBL" id="GAA0703762.1"/>
    </source>
</evidence>
<proteinExistence type="predicted"/>
<comment type="caution">
    <text evidence="3">The sequence shown here is derived from an EMBL/GenBank/DDBJ whole genome shotgun (WGS) entry which is preliminary data.</text>
</comment>
<name>A0ABN1IB22_9GAMM</name>
<keyword evidence="1" id="KW-0732">Signal</keyword>
<dbReference type="InterPro" id="IPR027843">
    <property type="entry name" value="DUF4440"/>
</dbReference>
<dbReference type="Gene3D" id="3.10.450.50">
    <property type="match status" value="1"/>
</dbReference>
<evidence type="ECO:0000313" key="4">
    <source>
        <dbReference type="Proteomes" id="UP001501523"/>
    </source>
</evidence>
<dbReference type="EMBL" id="BAAAEU010000001">
    <property type="protein sequence ID" value="GAA0703762.1"/>
    <property type="molecule type" value="Genomic_DNA"/>
</dbReference>
<dbReference type="InterPro" id="IPR032710">
    <property type="entry name" value="NTF2-like_dom_sf"/>
</dbReference>
<sequence length="153" mass="16886">MSVNMPQAFAVLASALLSITAALSHASDAEDMKLVAALDEQYQQAVKDRDAATMDRILADNFVLVLGKGQTFGKADLLKEARGKIVYEHQEDTHRTVRVWKDTAVVTALLWVKGTDDGKAFDHTLWFSDVYTRTPNGWRYVFGQASLPIAGTL</sequence>